<dbReference type="PANTHER" id="PTHR34293:SF1">
    <property type="entry name" value="HTH-TYPE TRANSCRIPTIONAL REGULATOR TRMBL2"/>
    <property type="match status" value="1"/>
</dbReference>
<dbReference type="SUPFAM" id="SSF46785">
    <property type="entry name" value="Winged helix' DNA-binding domain"/>
    <property type="match status" value="1"/>
</dbReference>
<dbReference type="InterPro" id="IPR051797">
    <property type="entry name" value="TrmB-like"/>
</dbReference>
<reference evidence="3" key="1">
    <citation type="submission" date="2017-09" db="EMBL/GenBank/DDBJ databases">
        <title>Depth-based differentiation of microbial function through sediment-hosted aquifers and enrichment of novel symbionts in the deep terrestrial subsurface.</title>
        <authorList>
            <person name="Probst A.J."/>
            <person name="Ladd B."/>
            <person name="Jarett J.K."/>
            <person name="Geller-Mcgrath D.E."/>
            <person name="Sieber C.M.K."/>
            <person name="Emerson J.B."/>
            <person name="Anantharaman K."/>
            <person name="Thomas B.C."/>
            <person name="Malmstrom R."/>
            <person name="Stieglmeier M."/>
            <person name="Klingl A."/>
            <person name="Woyke T."/>
            <person name="Ryan C.M."/>
            <person name="Banfield J.F."/>
        </authorList>
    </citation>
    <scope>NUCLEOTIDE SEQUENCE [LARGE SCALE GENOMIC DNA]</scope>
</reference>
<feature type="domain" description="Transcription regulator TrmB N-terminal" evidence="1">
    <location>
        <begin position="16"/>
        <end position="83"/>
    </location>
</feature>
<comment type="caution">
    <text evidence="2">The sequence shown here is derived from an EMBL/GenBank/DDBJ whole genome shotgun (WGS) entry which is preliminary data.</text>
</comment>
<organism evidence="2 3">
    <name type="scientific">Candidatus Dojkabacteria bacterium CG_4_10_14_0_2_um_filter_Dojkabacteria_WS6_41_15</name>
    <dbReference type="NCBI Taxonomy" id="2014249"/>
    <lineage>
        <taxon>Bacteria</taxon>
        <taxon>Candidatus Dojkabacteria</taxon>
    </lineage>
</organism>
<evidence type="ECO:0000313" key="2">
    <source>
        <dbReference type="EMBL" id="PJA12630.1"/>
    </source>
</evidence>
<proteinExistence type="predicted"/>
<accession>A0A2M7W0Y8</accession>
<dbReference type="EMBL" id="PFQB01000107">
    <property type="protein sequence ID" value="PJA12630.1"/>
    <property type="molecule type" value="Genomic_DNA"/>
</dbReference>
<dbReference type="InterPro" id="IPR002831">
    <property type="entry name" value="Tscrpt_reg_TrmB_N"/>
</dbReference>
<name>A0A2M7W0Y8_9BACT</name>
<dbReference type="AlphaFoldDB" id="A0A2M7W0Y8"/>
<gene>
    <name evidence="2" type="ORF">COX64_04345</name>
</gene>
<dbReference type="PANTHER" id="PTHR34293">
    <property type="entry name" value="HTH-TYPE TRANSCRIPTIONAL REGULATOR TRMBL2"/>
    <property type="match status" value="1"/>
</dbReference>
<sequence>MKSNQPESKELLVRNLAEFGLTKEEALTYIELTRSGPATSYHLHQLTGMGRSTLDKVLDVLLEKNLVSLNRTDNTKIYTAHPYKNLSNLVEVKEAEVEMMKESLNQIYDKFAGLSPESTKDNAQVIHYYGMEGLKQVVWNALRAKDEMRIFEVSRLSAFMQKKFAERYREECVARGIKHYDLTNESFMPGWTDVHKFVEQDETRYIDPAILEIKFEIYIYNDVVALTDYRNNELLCLEIHNSFLASLQKQLFDYIWKDAKKMVVTGPRGEMTVVKE</sequence>
<dbReference type="Gene3D" id="1.10.10.10">
    <property type="entry name" value="Winged helix-like DNA-binding domain superfamily/Winged helix DNA-binding domain"/>
    <property type="match status" value="1"/>
</dbReference>
<dbReference type="InterPro" id="IPR036390">
    <property type="entry name" value="WH_DNA-bd_sf"/>
</dbReference>
<protein>
    <recommendedName>
        <fullName evidence="1">Transcription regulator TrmB N-terminal domain-containing protein</fullName>
    </recommendedName>
</protein>
<dbReference type="Proteomes" id="UP000228952">
    <property type="component" value="Unassembled WGS sequence"/>
</dbReference>
<evidence type="ECO:0000313" key="3">
    <source>
        <dbReference type="Proteomes" id="UP000228952"/>
    </source>
</evidence>
<evidence type="ECO:0000259" key="1">
    <source>
        <dbReference type="Pfam" id="PF01978"/>
    </source>
</evidence>
<dbReference type="InterPro" id="IPR036388">
    <property type="entry name" value="WH-like_DNA-bd_sf"/>
</dbReference>
<dbReference type="Pfam" id="PF01978">
    <property type="entry name" value="TrmB"/>
    <property type="match status" value="1"/>
</dbReference>